<evidence type="ECO:0000259" key="1">
    <source>
        <dbReference type="Pfam" id="PF07707"/>
    </source>
</evidence>
<reference evidence="4" key="1">
    <citation type="submission" date="2017-02" db="UniProtKB">
        <authorList>
            <consortium name="WormBaseParasite"/>
        </authorList>
    </citation>
    <scope>IDENTIFICATION</scope>
</reference>
<sequence length="85" mass="9897">MLLEDMQLNGASEEAKFRATSKWLETGFDERDLEERGKVFAKLFSRVDLTMLSPQCLTEFWTFVRGYAELFQPGEHSTCVRNKQT</sequence>
<proteinExistence type="predicted"/>
<protein>
    <submittedName>
        <fullName evidence="4">BACK domain-containing protein</fullName>
    </submittedName>
</protein>
<dbReference type="AlphaFoldDB" id="A0A0R3W080"/>
<feature type="domain" description="BACK" evidence="1">
    <location>
        <begin position="2"/>
        <end position="60"/>
    </location>
</feature>
<dbReference type="EMBL" id="UYRS01005426">
    <property type="protein sequence ID" value="VDK27114.1"/>
    <property type="molecule type" value="Genomic_DNA"/>
</dbReference>
<reference evidence="2 3" key="2">
    <citation type="submission" date="2018-11" db="EMBL/GenBank/DDBJ databases">
        <authorList>
            <consortium name="Pathogen Informatics"/>
        </authorList>
    </citation>
    <scope>NUCLEOTIDE SEQUENCE [LARGE SCALE GENOMIC DNA]</scope>
</reference>
<name>A0A0R3W080_TAEAS</name>
<gene>
    <name evidence="2" type="ORF">TASK_LOCUS3075</name>
</gene>
<evidence type="ECO:0000313" key="2">
    <source>
        <dbReference type="EMBL" id="VDK27114.1"/>
    </source>
</evidence>
<dbReference type="Pfam" id="PF07707">
    <property type="entry name" value="BACK"/>
    <property type="match status" value="1"/>
</dbReference>
<dbReference type="InterPro" id="IPR011705">
    <property type="entry name" value="BACK"/>
</dbReference>
<evidence type="ECO:0000313" key="3">
    <source>
        <dbReference type="Proteomes" id="UP000282613"/>
    </source>
</evidence>
<dbReference type="Gene3D" id="1.25.40.420">
    <property type="match status" value="1"/>
</dbReference>
<accession>A0A0R3W080</accession>
<evidence type="ECO:0000313" key="4">
    <source>
        <dbReference type="WBParaSite" id="TASK_0000307401-mRNA-1"/>
    </source>
</evidence>
<keyword evidence="3" id="KW-1185">Reference proteome</keyword>
<dbReference type="WBParaSite" id="TASK_0000307401-mRNA-1">
    <property type="protein sequence ID" value="TASK_0000307401-mRNA-1"/>
    <property type="gene ID" value="TASK_0000307401"/>
</dbReference>
<dbReference type="Proteomes" id="UP000282613">
    <property type="component" value="Unassembled WGS sequence"/>
</dbReference>
<organism evidence="4">
    <name type="scientific">Taenia asiatica</name>
    <name type="common">Asian tapeworm</name>
    <dbReference type="NCBI Taxonomy" id="60517"/>
    <lineage>
        <taxon>Eukaryota</taxon>
        <taxon>Metazoa</taxon>
        <taxon>Spiralia</taxon>
        <taxon>Lophotrochozoa</taxon>
        <taxon>Platyhelminthes</taxon>
        <taxon>Cestoda</taxon>
        <taxon>Eucestoda</taxon>
        <taxon>Cyclophyllidea</taxon>
        <taxon>Taeniidae</taxon>
        <taxon>Taenia</taxon>
    </lineage>
</organism>